<dbReference type="PROSITE" id="PS51257">
    <property type="entry name" value="PROKAR_LIPOPROTEIN"/>
    <property type="match status" value="1"/>
</dbReference>
<dbReference type="GO" id="GO:0020037">
    <property type="term" value="F:heme binding"/>
    <property type="evidence" value="ECO:0007669"/>
    <property type="project" value="InterPro"/>
</dbReference>
<evidence type="ECO:0000256" key="3">
    <source>
        <dbReference type="ARBA" id="ARBA00022723"/>
    </source>
</evidence>
<dbReference type="InterPro" id="IPR036909">
    <property type="entry name" value="Cyt_c-like_dom_sf"/>
</dbReference>
<dbReference type="RefSeq" id="WP_215341013.1">
    <property type="nucleotide sequence ID" value="NZ_JAGSGD010000001.1"/>
</dbReference>
<evidence type="ECO:0000256" key="2">
    <source>
        <dbReference type="ARBA" id="ARBA00022617"/>
    </source>
</evidence>
<keyword evidence="8" id="KW-0732">Signal</keyword>
<gene>
    <name evidence="10" type="ORF">JKL49_12960</name>
</gene>
<keyword evidence="5 6" id="KW-0408">Iron</keyword>
<evidence type="ECO:0000256" key="5">
    <source>
        <dbReference type="ARBA" id="ARBA00023004"/>
    </source>
</evidence>
<evidence type="ECO:0000259" key="9">
    <source>
        <dbReference type="PROSITE" id="PS51007"/>
    </source>
</evidence>
<dbReference type="PRINTS" id="PR00604">
    <property type="entry name" value="CYTCHRMECIAB"/>
</dbReference>
<dbReference type="AlphaFoldDB" id="A0A941HXG5"/>
<dbReference type="GO" id="GO:0009055">
    <property type="term" value="F:electron transfer activity"/>
    <property type="evidence" value="ECO:0007669"/>
    <property type="project" value="InterPro"/>
</dbReference>
<evidence type="ECO:0000256" key="4">
    <source>
        <dbReference type="ARBA" id="ARBA00022982"/>
    </source>
</evidence>
<evidence type="ECO:0000313" key="10">
    <source>
        <dbReference type="EMBL" id="MBR7620297.1"/>
    </source>
</evidence>
<keyword evidence="3 6" id="KW-0479">Metal-binding</keyword>
<keyword evidence="4" id="KW-0249">Electron transport</keyword>
<feature type="domain" description="Cytochrome c" evidence="9">
    <location>
        <begin position="64"/>
        <end position="164"/>
    </location>
</feature>
<accession>A0A941HXG5</accession>
<dbReference type="Proteomes" id="UP000622580">
    <property type="component" value="Unassembled WGS sequence"/>
</dbReference>
<evidence type="ECO:0000256" key="6">
    <source>
        <dbReference type="PROSITE-ProRule" id="PRU00433"/>
    </source>
</evidence>
<dbReference type="InterPro" id="IPR002327">
    <property type="entry name" value="Cyt_c_1A/1B"/>
</dbReference>
<evidence type="ECO:0000256" key="8">
    <source>
        <dbReference type="SAM" id="SignalP"/>
    </source>
</evidence>
<evidence type="ECO:0000313" key="11">
    <source>
        <dbReference type="Proteomes" id="UP000622580"/>
    </source>
</evidence>
<feature type="signal peptide" evidence="8">
    <location>
        <begin position="1"/>
        <end position="21"/>
    </location>
</feature>
<keyword evidence="1" id="KW-0813">Transport</keyword>
<sequence length="169" mass="17651">MRRLALTLAATVAVIGLSACGKSGGSSGSETAAAPEAAPAAAPEPTDAEKQALLAALPAPYNTGDLAHGKQVFAVCKSCHTIVPGGANMTGPNLYGMFGRKPGMAEGYKYSEVVKAATFTWDAEHLDQWLTSPKTFMPGTKMSFVGVKDAKDRVDLIAYLKVETGYKPQ</sequence>
<dbReference type="GO" id="GO:0046872">
    <property type="term" value="F:metal ion binding"/>
    <property type="evidence" value="ECO:0007669"/>
    <property type="project" value="UniProtKB-KW"/>
</dbReference>
<feature type="compositionally biased region" description="Low complexity" evidence="7">
    <location>
        <begin position="28"/>
        <end position="45"/>
    </location>
</feature>
<evidence type="ECO:0000256" key="7">
    <source>
        <dbReference type="SAM" id="MobiDB-lite"/>
    </source>
</evidence>
<evidence type="ECO:0000256" key="1">
    <source>
        <dbReference type="ARBA" id="ARBA00022448"/>
    </source>
</evidence>
<feature type="chain" id="PRO_5037452013" evidence="8">
    <location>
        <begin position="22"/>
        <end position="169"/>
    </location>
</feature>
<organism evidence="10 11">
    <name type="scientific">Phenylobacterium glaciei</name>
    <dbReference type="NCBI Taxonomy" id="2803784"/>
    <lineage>
        <taxon>Bacteria</taxon>
        <taxon>Pseudomonadati</taxon>
        <taxon>Pseudomonadota</taxon>
        <taxon>Alphaproteobacteria</taxon>
        <taxon>Caulobacterales</taxon>
        <taxon>Caulobacteraceae</taxon>
        <taxon>Phenylobacterium</taxon>
    </lineage>
</organism>
<protein>
    <submittedName>
        <fullName evidence="10">Cytochrome c family protein</fullName>
    </submittedName>
</protein>
<dbReference type="Pfam" id="PF00034">
    <property type="entry name" value="Cytochrom_C"/>
    <property type="match status" value="1"/>
</dbReference>
<dbReference type="SUPFAM" id="SSF46626">
    <property type="entry name" value="Cytochrome c"/>
    <property type="match status" value="1"/>
</dbReference>
<keyword evidence="2 6" id="KW-0349">Heme</keyword>
<keyword evidence="11" id="KW-1185">Reference proteome</keyword>
<comment type="caution">
    <text evidence="10">The sequence shown here is derived from an EMBL/GenBank/DDBJ whole genome shotgun (WGS) entry which is preliminary data.</text>
</comment>
<reference evidence="10" key="1">
    <citation type="submission" date="2021-04" db="EMBL/GenBank/DDBJ databases">
        <title>Draft genome assembly of strain Phenylobacterium sp. 20VBR1 using MiniION and Illumina platforms.</title>
        <authorList>
            <person name="Thomas F.A."/>
            <person name="Krishnan K.P."/>
            <person name="Sinha R.K."/>
        </authorList>
    </citation>
    <scope>NUCLEOTIDE SEQUENCE</scope>
    <source>
        <strain evidence="10">20VBR1</strain>
    </source>
</reference>
<dbReference type="InterPro" id="IPR009056">
    <property type="entry name" value="Cyt_c-like_dom"/>
</dbReference>
<dbReference type="Gene3D" id="1.10.760.10">
    <property type="entry name" value="Cytochrome c-like domain"/>
    <property type="match status" value="1"/>
</dbReference>
<dbReference type="EMBL" id="JAGSGD010000001">
    <property type="protein sequence ID" value="MBR7620297.1"/>
    <property type="molecule type" value="Genomic_DNA"/>
</dbReference>
<proteinExistence type="predicted"/>
<dbReference type="PANTHER" id="PTHR11961">
    <property type="entry name" value="CYTOCHROME C"/>
    <property type="match status" value="1"/>
</dbReference>
<feature type="region of interest" description="Disordered" evidence="7">
    <location>
        <begin position="22"/>
        <end position="47"/>
    </location>
</feature>
<dbReference type="PROSITE" id="PS51007">
    <property type="entry name" value="CYTC"/>
    <property type="match status" value="1"/>
</dbReference>
<name>A0A941HXG5_9CAUL</name>